<accession>A0ABR5T2N6</accession>
<dbReference type="Proteomes" id="UP000070255">
    <property type="component" value="Unassembled WGS sequence"/>
</dbReference>
<protein>
    <submittedName>
        <fullName evidence="1">Uncharacterized protein</fullName>
    </submittedName>
</protein>
<dbReference type="EMBL" id="LNJQ01000004">
    <property type="protein sequence ID" value="KWZ37497.1"/>
    <property type="molecule type" value="Genomic_DNA"/>
</dbReference>
<evidence type="ECO:0000313" key="2">
    <source>
        <dbReference type="Proteomes" id="UP000070255"/>
    </source>
</evidence>
<evidence type="ECO:0000313" key="1">
    <source>
        <dbReference type="EMBL" id="KWZ37497.1"/>
    </source>
</evidence>
<proteinExistence type="predicted"/>
<keyword evidence="2" id="KW-1185">Reference proteome</keyword>
<sequence length="85" mass="9635">MRVDPSRGRAHVRAPFATRALRRACRRLQRLAPAIGLRAILTALLGCRWLRALAELARASAAPDYSLAVVERRPDRIRPRRARID</sequence>
<comment type="caution">
    <text evidence="1">The sequence shown here is derived from an EMBL/GenBank/DDBJ whole genome shotgun (WGS) entry which is preliminary data.</text>
</comment>
<dbReference type="RefSeq" id="WP_060822604.1">
    <property type="nucleotide sequence ID" value="NZ_LNJQ01000004.1"/>
</dbReference>
<gene>
    <name evidence="1" type="ORF">WS72_21205</name>
</gene>
<name>A0ABR5T2N6_9BURK</name>
<reference evidence="1 2" key="1">
    <citation type="submission" date="2015-11" db="EMBL/GenBank/DDBJ databases">
        <authorList>
            <person name="Sahl J."/>
            <person name="Wagner D."/>
            <person name="Keim P."/>
        </authorList>
    </citation>
    <scope>NUCLEOTIDE SEQUENCE [LARGE SCALE GENOMIC DNA]</scope>
    <source>
        <strain evidence="1 2">BDU18</strain>
    </source>
</reference>
<organism evidence="1 2">
    <name type="scientific">Burkholderia savannae</name>
    <dbReference type="NCBI Taxonomy" id="1637837"/>
    <lineage>
        <taxon>Bacteria</taxon>
        <taxon>Pseudomonadati</taxon>
        <taxon>Pseudomonadota</taxon>
        <taxon>Betaproteobacteria</taxon>
        <taxon>Burkholderiales</taxon>
        <taxon>Burkholderiaceae</taxon>
        <taxon>Burkholderia</taxon>
        <taxon>pseudomallei group</taxon>
    </lineage>
</organism>